<dbReference type="Proteomes" id="UP001523369">
    <property type="component" value="Unassembled WGS sequence"/>
</dbReference>
<dbReference type="Pfam" id="PF09957">
    <property type="entry name" value="VapB_antitoxin"/>
    <property type="match status" value="1"/>
</dbReference>
<sequence length="90" mass="9964">MTAVAIRPDIPTRSDLSMRRDITVSVTVDGELLLEAQRQISAESISAAVNEALRRLVEEERAKRRAAQERLRQMHEDGVFGSDADEGSGQ</sequence>
<evidence type="ECO:0000313" key="2">
    <source>
        <dbReference type="EMBL" id="MCO8276932.1"/>
    </source>
</evidence>
<feature type="region of interest" description="Disordered" evidence="1">
    <location>
        <begin position="68"/>
        <end position="90"/>
    </location>
</feature>
<feature type="compositionally biased region" description="Basic and acidic residues" evidence="1">
    <location>
        <begin position="68"/>
        <end position="78"/>
    </location>
</feature>
<dbReference type="EMBL" id="JAMYJR010000052">
    <property type="protein sequence ID" value="MCO8276932.1"/>
    <property type="molecule type" value="Genomic_DNA"/>
</dbReference>
<comment type="caution">
    <text evidence="2">The sequence shown here is derived from an EMBL/GenBank/DDBJ whole genome shotgun (WGS) entry which is preliminary data.</text>
</comment>
<keyword evidence="3" id="KW-1185">Reference proteome</keyword>
<reference evidence="2 3" key="1">
    <citation type="submission" date="2022-06" db="EMBL/GenBank/DDBJ databases">
        <title>New Species of the Genus Actinoplanes, ActinopZanes ferrugineus.</title>
        <authorList>
            <person name="Ding P."/>
        </authorList>
    </citation>
    <scope>NUCLEOTIDE SEQUENCE [LARGE SCALE GENOMIC DNA]</scope>
    <source>
        <strain evidence="2 3">TRM88003</strain>
    </source>
</reference>
<accession>A0ABT1E1D5</accession>
<organism evidence="2 3">
    <name type="scientific">Paractinoplanes aksuensis</name>
    <dbReference type="NCBI Taxonomy" id="2939490"/>
    <lineage>
        <taxon>Bacteria</taxon>
        <taxon>Bacillati</taxon>
        <taxon>Actinomycetota</taxon>
        <taxon>Actinomycetes</taxon>
        <taxon>Micromonosporales</taxon>
        <taxon>Micromonosporaceae</taxon>
        <taxon>Paractinoplanes</taxon>
    </lineage>
</organism>
<evidence type="ECO:0000313" key="3">
    <source>
        <dbReference type="Proteomes" id="UP001523369"/>
    </source>
</evidence>
<dbReference type="RefSeq" id="WP_253242951.1">
    <property type="nucleotide sequence ID" value="NZ_JAMYJR010000052.1"/>
</dbReference>
<dbReference type="InterPro" id="IPR019239">
    <property type="entry name" value="VapB_antitoxin"/>
</dbReference>
<evidence type="ECO:0000256" key="1">
    <source>
        <dbReference type="SAM" id="MobiDB-lite"/>
    </source>
</evidence>
<name>A0ABT1E1D5_9ACTN</name>
<protein>
    <submittedName>
        <fullName evidence="2">Type II toxin-antitoxin system CcdA family antitoxin</fullName>
    </submittedName>
</protein>
<gene>
    <name evidence="2" type="ORF">M1L60_40775</name>
</gene>
<proteinExistence type="predicted"/>